<dbReference type="Proteomes" id="UP001239909">
    <property type="component" value="Unassembled WGS sequence"/>
</dbReference>
<dbReference type="InterPro" id="IPR000086">
    <property type="entry name" value="NUDIX_hydrolase_dom"/>
</dbReference>
<name>A0ABQ6LNA3_9RHOB</name>
<dbReference type="InterPro" id="IPR009288">
    <property type="entry name" value="AIG2-like_dom"/>
</dbReference>
<dbReference type="PANTHER" id="PTHR31544">
    <property type="entry name" value="AIG2-LIKE PROTEIN D"/>
    <property type="match status" value="1"/>
</dbReference>
<comment type="cofactor">
    <cofactor evidence="1">
        <name>Mg(2+)</name>
        <dbReference type="ChEBI" id="CHEBI:18420"/>
    </cofactor>
</comment>
<dbReference type="RefSeq" id="WP_285672567.1">
    <property type="nucleotide sequence ID" value="NZ_BSYI01000024.1"/>
</dbReference>
<proteinExistence type="predicted"/>
<keyword evidence="2" id="KW-0808">Transferase</keyword>
<sequence>MLPIFFYGSLRDRELIEIVLGRAVAPADLAPARAAGFATRRARGEDYPMLVPEAGAVAEGVLLSGLSAADLERLAYFEEAEYALAPITVETAGGTLEARHFRPTGKRPAVAELWNFADWQREHRPVAHEAACELMALHGEVPVERIDDHWPAILVRARQRARALSEPGPMAGGIRSRFGPSDVEVAARRRVYRGFVAVDEMRLRHKRFDGSWSAEMGRTAVLWGDAVTVLPYDARRDRVLLIEQFRPAPMARGDRCPWCIEVIAGRVDADEDAVDTARREAREEAGLELGCLVETGLYYTTPGLSAEALRGFVGEADLPHAGGLYGLDGEHEDIRAFVLDFDVAMAAVGRGEVNTGPALVALLWLAANRGGLRRAWAGQEADTGS</sequence>
<dbReference type="Gene3D" id="3.10.490.10">
    <property type="entry name" value="Gamma-glutamyl cyclotransferase-like"/>
    <property type="match status" value="1"/>
</dbReference>
<dbReference type="CDD" id="cd06661">
    <property type="entry name" value="GGCT_like"/>
    <property type="match status" value="1"/>
</dbReference>
<keyword evidence="7" id="KW-1185">Reference proteome</keyword>
<keyword evidence="3" id="KW-0378">Hydrolase</keyword>
<evidence type="ECO:0000313" key="6">
    <source>
        <dbReference type="EMBL" id="GMG83765.1"/>
    </source>
</evidence>
<comment type="caution">
    <text evidence="6">The sequence shown here is derived from an EMBL/GenBank/DDBJ whole genome shotgun (WGS) entry which is preliminary data.</text>
</comment>
<reference evidence="6 7" key="1">
    <citation type="submission" date="2023-04" db="EMBL/GenBank/DDBJ databases">
        <title>Marinoamorphus aggregata gen. nov., sp. Nov., isolate from tissue of brittle star Ophioplocus japonicus.</title>
        <authorList>
            <person name="Kawano K."/>
            <person name="Sawayama S."/>
            <person name="Nakagawa S."/>
        </authorList>
    </citation>
    <scope>NUCLEOTIDE SEQUENCE [LARGE SCALE GENOMIC DNA]</scope>
    <source>
        <strain evidence="6 7">NKW23</strain>
    </source>
</reference>
<dbReference type="InterPro" id="IPR015797">
    <property type="entry name" value="NUDIX_hydrolase-like_dom_sf"/>
</dbReference>
<dbReference type="Gene3D" id="3.90.79.10">
    <property type="entry name" value="Nucleoside Triphosphate Pyrophosphohydrolase"/>
    <property type="match status" value="1"/>
</dbReference>
<evidence type="ECO:0000256" key="1">
    <source>
        <dbReference type="ARBA" id="ARBA00001946"/>
    </source>
</evidence>
<feature type="domain" description="Nudix hydrolase" evidence="5">
    <location>
        <begin position="222"/>
        <end position="366"/>
    </location>
</feature>
<dbReference type="PROSITE" id="PS51462">
    <property type="entry name" value="NUDIX"/>
    <property type="match status" value="1"/>
</dbReference>
<evidence type="ECO:0000256" key="4">
    <source>
        <dbReference type="ARBA" id="ARBA00030602"/>
    </source>
</evidence>
<organism evidence="6 7">
    <name type="scientific">Paralimibaculum aggregatum</name>
    <dbReference type="NCBI Taxonomy" id="3036245"/>
    <lineage>
        <taxon>Bacteria</taxon>
        <taxon>Pseudomonadati</taxon>
        <taxon>Pseudomonadota</taxon>
        <taxon>Alphaproteobacteria</taxon>
        <taxon>Rhodobacterales</taxon>
        <taxon>Paracoccaceae</taxon>
        <taxon>Paralimibaculum</taxon>
    </lineage>
</organism>
<dbReference type="CDD" id="cd24155">
    <property type="entry name" value="NUDIX_ADPRase"/>
    <property type="match status" value="1"/>
</dbReference>
<dbReference type="SUPFAM" id="SSF55811">
    <property type="entry name" value="Nudix"/>
    <property type="match status" value="1"/>
</dbReference>
<protein>
    <recommendedName>
        <fullName evidence="4">Putative gamma-glutamylcyclotransferase</fullName>
    </recommendedName>
</protein>
<dbReference type="InterPro" id="IPR013024">
    <property type="entry name" value="GGCT-like"/>
</dbReference>
<dbReference type="InterPro" id="IPR045038">
    <property type="entry name" value="AIG2-like"/>
</dbReference>
<dbReference type="Pfam" id="PF00293">
    <property type="entry name" value="NUDIX"/>
    <property type="match status" value="1"/>
</dbReference>
<dbReference type="PANTHER" id="PTHR31544:SF2">
    <property type="entry name" value="AIG2-LIKE PROTEIN D"/>
    <property type="match status" value="1"/>
</dbReference>
<dbReference type="SUPFAM" id="SSF110857">
    <property type="entry name" value="Gamma-glutamyl cyclotransferase-like"/>
    <property type="match status" value="1"/>
</dbReference>
<evidence type="ECO:0000313" key="7">
    <source>
        <dbReference type="Proteomes" id="UP001239909"/>
    </source>
</evidence>
<dbReference type="InterPro" id="IPR020084">
    <property type="entry name" value="NUDIX_hydrolase_CS"/>
</dbReference>
<dbReference type="InterPro" id="IPR036568">
    <property type="entry name" value="GGCT-like_sf"/>
</dbReference>
<gene>
    <name evidence="6" type="ORF">LNKW23_29790</name>
</gene>
<accession>A0ABQ6LNA3</accession>
<dbReference type="InterPro" id="IPR004385">
    <property type="entry name" value="NDP_pyrophosphatase"/>
</dbReference>
<dbReference type="Pfam" id="PF06094">
    <property type="entry name" value="GGACT"/>
    <property type="match status" value="1"/>
</dbReference>
<evidence type="ECO:0000256" key="3">
    <source>
        <dbReference type="ARBA" id="ARBA00022801"/>
    </source>
</evidence>
<dbReference type="PROSITE" id="PS00893">
    <property type="entry name" value="NUDIX_BOX"/>
    <property type="match status" value="1"/>
</dbReference>
<dbReference type="EMBL" id="BSYI01000024">
    <property type="protein sequence ID" value="GMG83765.1"/>
    <property type="molecule type" value="Genomic_DNA"/>
</dbReference>
<evidence type="ECO:0000259" key="5">
    <source>
        <dbReference type="PROSITE" id="PS51462"/>
    </source>
</evidence>
<dbReference type="NCBIfam" id="TIGR00052">
    <property type="entry name" value="nudix-type nucleoside diphosphatase, YffH/AdpP family"/>
    <property type="match status" value="1"/>
</dbReference>
<evidence type="ECO:0000256" key="2">
    <source>
        <dbReference type="ARBA" id="ARBA00022679"/>
    </source>
</evidence>